<feature type="region of interest" description="Disordered" evidence="1">
    <location>
        <begin position="100"/>
        <end position="161"/>
    </location>
</feature>
<feature type="compositionally biased region" description="Low complexity" evidence="1">
    <location>
        <begin position="22"/>
        <end position="38"/>
    </location>
</feature>
<reference evidence="2" key="3">
    <citation type="submission" date="2015-04" db="UniProtKB">
        <authorList>
            <consortium name="EnsemblPlants"/>
        </authorList>
    </citation>
    <scope>IDENTIFICATION</scope>
</reference>
<evidence type="ECO:0000256" key="1">
    <source>
        <dbReference type="SAM" id="MobiDB-lite"/>
    </source>
</evidence>
<dbReference type="EnsemblPlants" id="LPERR07G14090.1">
    <property type="protein sequence ID" value="LPERR07G14090.1"/>
    <property type="gene ID" value="LPERR07G14090"/>
</dbReference>
<dbReference type="Proteomes" id="UP000032180">
    <property type="component" value="Chromosome 7"/>
</dbReference>
<reference evidence="2 3" key="1">
    <citation type="submission" date="2012-08" db="EMBL/GenBank/DDBJ databases">
        <title>Oryza genome evolution.</title>
        <authorList>
            <person name="Wing R.A."/>
        </authorList>
    </citation>
    <scope>NUCLEOTIDE SEQUENCE</scope>
</reference>
<accession>A0A0D9WZL5</accession>
<keyword evidence="3" id="KW-1185">Reference proteome</keyword>
<dbReference type="HOGENOM" id="CLU_1485696_0_0_1"/>
<evidence type="ECO:0000313" key="3">
    <source>
        <dbReference type="Proteomes" id="UP000032180"/>
    </source>
</evidence>
<proteinExistence type="predicted"/>
<feature type="compositionally biased region" description="Low complexity" evidence="1">
    <location>
        <begin position="110"/>
        <end position="122"/>
    </location>
</feature>
<reference evidence="3" key="2">
    <citation type="submission" date="2013-12" db="EMBL/GenBank/DDBJ databases">
        <authorList>
            <person name="Yu Y."/>
            <person name="Lee S."/>
            <person name="de Baynast K."/>
            <person name="Wissotski M."/>
            <person name="Liu L."/>
            <person name="Talag J."/>
            <person name="Goicoechea J."/>
            <person name="Angelova A."/>
            <person name="Jetty R."/>
            <person name="Kudrna D."/>
            <person name="Golser W."/>
            <person name="Rivera L."/>
            <person name="Zhang J."/>
            <person name="Wing R."/>
        </authorList>
    </citation>
    <scope>NUCLEOTIDE SEQUENCE</scope>
</reference>
<organism evidence="2 3">
    <name type="scientific">Leersia perrieri</name>
    <dbReference type="NCBI Taxonomy" id="77586"/>
    <lineage>
        <taxon>Eukaryota</taxon>
        <taxon>Viridiplantae</taxon>
        <taxon>Streptophyta</taxon>
        <taxon>Embryophyta</taxon>
        <taxon>Tracheophyta</taxon>
        <taxon>Spermatophyta</taxon>
        <taxon>Magnoliopsida</taxon>
        <taxon>Liliopsida</taxon>
        <taxon>Poales</taxon>
        <taxon>Poaceae</taxon>
        <taxon>BOP clade</taxon>
        <taxon>Oryzoideae</taxon>
        <taxon>Oryzeae</taxon>
        <taxon>Oryzinae</taxon>
        <taxon>Leersia</taxon>
    </lineage>
</organism>
<feature type="compositionally biased region" description="Polar residues" evidence="1">
    <location>
        <begin position="9"/>
        <end position="21"/>
    </location>
</feature>
<protein>
    <submittedName>
        <fullName evidence="2">Uncharacterized protein</fullName>
    </submittedName>
</protein>
<feature type="region of interest" description="Disordered" evidence="1">
    <location>
        <begin position="1"/>
        <end position="38"/>
    </location>
</feature>
<dbReference type="AlphaFoldDB" id="A0A0D9WZL5"/>
<dbReference type="Gramene" id="LPERR07G14090.1">
    <property type="protein sequence ID" value="LPERR07G14090.1"/>
    <property type="gene ID" value="LPERR07G14090"/>
</dbReference>
<sequence>QHFPEHGILSSSRSTLSQDQKPSGSPRAASSSSLPASSLPSPFLSACIVNLTAGLPVSRRSSAHFLRRLRPLHATGLRHRHRLCILEVWLGEIILPSRVTRKRGRRSPRQLSGSAAGQALSSPTPAQATACRATSPASLPFHPRGSARSNRPLVPRAARSSPPPFLWPSTAAVVDLLLEPSL</sequence>
<name>A0A0D9WZL5_9ORYZ</name>
<evidence type="ECO:0000313" key="2">
    <source>
        <dbReference type="EnsemblPlants" id="LPERR07G14090.1"/>
    </source>
</evidence>